<dbReference type="GO" id="GO:0004175">
    <property type="term" value="F:endopeptidase activity"/>
    <property type="evidence" value="ECO:0007669"/>
    <property type="project" value="UniProtKB-ARBA"/>
</dbReference>
<sequence>MNKKKIAIFTTIIYVIVLGSGLYLYSWFAGNKVDEIEKLLVSLISQIMAVICIVYIVNKHYGWKNVGFRRIKLKNTIWFFPYIAILVPMVWEFLINTFKNAASFSASTWAGLFITFLGALSVGFSEEVIFRGIYLESFKSDKTVIKAMIISYLGFSVFHIVNLFLGNSFAQVFITIIVSSLLGFSFIALAIKLESIWLNIIFHTTWNFILISSQTLNFSVSKTSGLISEVNILVGSILWLMIIKKEKTKTKTKNKKTTV</sequence>
<feature type="transmembrane region" description="Helical" evidence="1">
    <location>
        <begin position="77"/>
        <end position="95"/>
    </location>
</feature>
<feature type="transmembrane region" description="Helical" evidence="1">
    <location>
        <begin position="196"/>
        <end position="213"/>
    </location>
</feature>
<dbReference type="STRING" id="1121325.SAMN04515677_10868"/>
<proteinExistence type="predicted"/>
<evidence type="ECO:0000313" key="4">
    <source>
        <dbReference type="Proteomes" id="UP000199068"/>
    </source>
</evidence>
<feature type="transmembrane region" description="Helical" evidence="1">
    <location>
        <begin position="171"/>
        <end position="189"/>
    </location>
</feature>
<feature type="transmembrane region" description="Helical" evidence="1">
    <location>
        <begin position="225"/>
        <end position="243"/>
    </location>
</feature>
<dbReference type="InterPro" id="IPR003675">
    <property type="entry name" value="Rce1/LyrA-like_dom"/>
</dbReference>
<keyword evidence="1" id="KW-0472">Membrane</keyword>
<gene>
    <name evidence="3" type="ORF">SAMN04515677_10868</name>
</gene>
<name>A0A1G9S323_9FIRM</name>
<dbReference type="AlphaFoldDB" id="A0A1G9S323"/>
<keyword evidence="4" id="KW-1185">Reference proteome</keyword>
<keyword evidence="3" id="KW-0378">Hydrolase</keyword>
<feature type="transmembrane region" description="Helical" evidence="1">
    <location>
        <begin position="101"/>
        <end position="124"/>
    </location>
</feature>
<dbReference type="Pfam" id="PF02517">
    <property type="entry name" value="Rce1-like"/>
    <property type="match status" value="1"/>
</dbReference>
<dbReference type="Proteomes" id="UP000199068">
    <property type="component" value="Unassembled WGS sequence"/>
</dbReference>
<feature type="transmembrane region" description="Helical" evidence="1">
    <location>
        <begin position="144"/>
        <end position="165"/>
    </location>
</feature>
<dbReference type="RefSeq" id="WP_092727187.1">
    <property type="nucleotide sequence ID" value="NZ_FNGW01000008.1"/>
</dbReference>
<dbReference type="GO" id="GO:0080120">
    <property type="term" value="P:CAAX-box protein maturation"/>
    <property type="evidence" value="ECO:0007669"/>
    <property type="project" value="UniProtKB-ARBA"/>
</dbReference>
<feature type="domain" description="CAAX prenyl protease 2/Lysostaphin resistance protein A-like" evidence="2">
    <location>
        <begin position="111"/>
        <end position="209"/>
    </location>
</feature>
<feature type="transmembrane region" description="Helical" evidence="1">
    <location>
        <begin position="7"/>
        <end position="27"/>
    </location>
</feature>
<protein>
    <submittedName>
        <fullName evidence="3">CAAX protease self-immunity</fullName>
    </submittedName>
</protein>
<reference evidence="3 4" key="1">
    <citation type="submission" date="2016-10" db="EMBL/GenBank/DDBJ databases">
        <authorList>
            <person name="de Groot N.N."/>
        </authorList>
    </citation>
    <scope>NUCLEOTIDE SEQUENCE [LARGE SCALE GENOMIC DNA]</scope>
    <source>
        <strain evidence="3 4">DSM 797</strain>
    </source>
</reference>
<keyword evidence="1" id="KW-1133">Transmembrane helix</keyword>
<evidence type="ECO:0000259" key="2">
    <source>
        <dbReference type="Pfam" id="PF02517"/>
    </source>
</evidence>
<organism evidence="3 4">
    <name type="scientific">Romboutsia lituseburensis DSM 797</name>
    <dbReference type="NCBI Taxonomy" id="1121325"/>
    <lineage>
        <taxon>Bacteria</taxon>
        <taxon>Bacillati</taxon>
        <taxon>Bacillota</taxon>
        <taxon>Clostridia</taxon>
        <taxon>Peptostreptococcales</taxon>
        <taxon>Peptostreptococcaceae</taxon>
        <taxon>Romboutsia</taxon>
    </lineage>
</organism>
<dbReference type="EMBL" id="FNGW01000008">
    <property type="protein sequence ID" value="SDM29822.1"/>
    <property type="molecule type" value="Genomic_DNA"/>
</dbReference>
<evidence type="ECO:0000313" key="3">
    <source>
        <dbReference type="EMBL" id="SDM29822.1"/>
    </source>
</evidence>
<evidence type="ECO:0000256" key="1">
    <source>
        <dbReference type="SAM" id="Phobius"/>
    </source>
</evidence>
<feature type="transmembrane region" description="Helical" evidence="1">
    <location>
        <begin position="39"/>
        <end position="57"/>
    </location>
</feature>
<keyword evidence="1" id="KW-0812">Transmembrane</keyword>
<accession>A0A1G9S323</accession>
<keyword evidence="3" id="KW-0645">Protease</keyword>
<dbReference type="GO" id="GO:0006508">
    <property type="term" value="P:proteolysis"/>
    <property type="evidence" value="ECO:0007669"/>
    <property type="project" value="UniProtKB-KW"/>
</dbReference>